<reference evidence="2" key="1">
    <citation type="journal article" date="2014" name="Int. J. Syst. Evol. Microbiol.">
        <title>Complete genome sequence of Corynebacterium casei LMG S-19264T (=DSM 44701T), isolated from a smear-ripened cheese.</title>
        <authorList>
            <consortium name="US DOE Joint Genome Institute (JGI-PGF)"/>
            <person name="Walter F."/>
            <person name="Albersmeier A."/>
            <person name="Kalinowski J."/>
            <person name="Ruckert C."/>
        </authorList>
    </citation>
    <scope>NUCLEOTIDE SEQUENCE</scope>
    <source>
        <strain evidence="2">JCM 15759</strain>
    </source>
</reference>
<dbReference type="InterPro" id="IPR011047">
    <property type="entry name" value="Quinoprotein_ADH-like_sf"/>
</dbReference>
<name>A0A830FRE3_HALAR</name>
<dbReference type="Pfam" id="PF13360">
    <property type="entry name" value="PQQ_2"/>
    <property type="match status" value="1"/>
</dbReference>
<dbReference type="Proteomes" id="UP000656367">
    <property type="component" value="Unassembled WGS sequence"/>
</dbReference>
<feature type="domain" description="Pyrrolo-quinoline quinone repeat" evidence="1">
    <location>
        <begin position="2"/>
        <end position="107"/>
    </location>
</feature>
<dbReference type="AlphaFoldDB" id="A0A830FRE3"/>
<gene>
    <name evidence="2" type="ORF">GCM10009006_33560</name>
</gene>
<dbReference type="PANTHER" id="PTHR34512:SF30">
    <property type="entry name" value="OUTER MEMBRANE PROTEIN ASSEMBLY FACTOR BAMB"/>
    <property type="match status" value="1"/>
</dbReference>
<proteinExistence type="predicted"/>
<comment type="caution">
    <text evidence="2">The sequence shown here is derived from an EMBL/GenBank/DDBJ whole genome shotgun (WGS) entry which is preliminary data.</text>
</comment>
<evidence type="ECO:0000313" key="2">
    <source>
        <dbReference type="EMBL" id="GGM49620.1"/>
    </source>
</evidence>
<dbReference type="InterPro" id="IPR002372">
    <property type="entry name" value="PQQ_rpt_dom"/>
</dbReference>
<reference evidence="2" key="2">
    <citation type="submission" date="2020-09" db="EMBL/GenBank/DDBJ databases">
        <authorList>
            <person name="Sun Q."/>
            <person name="Ohkuma M."/>
        </authorList>
    </citation>
    <scope>NUCLEOTIDE SEQUENCE</scope>
    <source>
        <strain evidence="2">JCM 15759</strain>
    </source>
</reference>
<dbReference type="InterPro" id="IPR015943">
    <property type="entry name" value="WD40/YVTN_repeat-like_dom_sf"/>
</dbReference>
<dbReference type="RefSeq" id="WP_188853678.1">
    <property type="nucleotide sequence ID" value="NZ_BMON01000004.1"/>
</dbReference>
<evidence type="ECO:0000259" key="1">
    <source>
        <dbReference type="Pfam" id="PF13360"/>
    </source>
</evidence>
<dbReference type="EMBL" id="BMON01000004">
    <property type="protein sequence ID" value="GGM49620.1"/>
    <property type="molecule type" value="Genomic_DNA"/>
</dbReference>
<dbReference type="OrthoDB" id="136681at2157"/>
<accession>A0A830FRE3</accession>
<dbReference type="SUPFAM" id="SSF50998">
    <property type="entry name" value="Quinoprotein alcohol dehydrogenase-like"/>
    <property type="match status" value="1"/>
</dbReference>
<protein>
    <recommendedName>
        <fullName evidence="1">Pyrrolo-quinoline quinone repeat domain-containing protein</fullName>
    </recommendedName>
</protein>
<dbReference type="Gene3D" id="2.130.10.10">
    <property type="entry name" value="YVTN repeat-like/Quinoprotein amine dehydrogenase"/>
    <property type="match status" value="1"/>
</dbReference>
<dbReference type="PANTHER" id="PTHR34512">
    <property type="entry name" value="CELL SURFACE PROTEIN"/>
    <property type="match status" value="1"/>
</dbReference>
<organism evidence="2 3">
    <name type="scientific">Haloarcula argentinensis</name>
    <dbReference type="NCBI Taxonomy" id="43776"/>
    <lineage>
        <taxon>Archaea</taxon>
        <taxon>Methanobacteriati</taxon>
        <taxon>Methanobacteriota</taxon>
        <taxon>Stenosarchaea group</taxon>
        <taxon>Halobacteria</taxon>
        <taxon>Halobacteriales</taxon>
        <taxon>Haloarculaceae</taxon>
        <taxon>Haloarcula</taxon>
    </lineage>
</organism>
<evidence type="ECO:0000313" key="3">
    <source>
        <dbReference type="Proteomes" id="UP000656367"/>
    </source>
</evidence>
<dbReference type="SMART" id="SM00564">
    <property type="entry name" value="PQQ"/>
    <property type="match status" value="3"/>
</dbReference>
<sequence>MYSIDAETGTINWSQYFTEWITDSPTVDSKSLYVSAESKFYAVSREKGNIQWKLDIGNITNFGAPVVNSPLVDDTLIYFAGQKMDTGNFYVFALRKSDGHIKWKKRLKSVVGPAFGEGVLIVPSYAEQKVYGLSPDDGSERFSIELPVSGGAFSPITVSGNKALIGTTELASFGGEDNVEKIRITCFASIYLNKITVLLGKIGSHR</sequence>
<dbReference type="InterPro" id="IPR018391">
    <property type="entry name" value="PQQ_b-propeller_rpt"/>
</dbReference>